<name>A0A814GA59_9BILA</name>
<dbReference type="EMBL" id="CAJOBD010000731">
    <property type="protein sequence ID" value="CAF3712295.1"/>
    <property type="molecule type" value="Genomic_DNA"/>
</dbReference>
<evidence type="ECO:0000313" key="2">
    <source>
        <dbReference type="EMBL" id="CAF3712295.1"/>
    </source>
</evidence>
<comment type="caution">
    <text evidence="1">The sequence shown here is derived from an EMBL/GenBank/DDBJ whole genome shotgun (WGS) entry which is preliminary data.</text>
</comment>
<reference evidence="1" key="1">
    <citation type="submission" date="2021-02" db="EMBL/GenBank/DDBJ databases">
        <authorList>
            <person name="Nowell W R."/>
        </authorList>
    </citation>
    <scope>NUCLEOTIDE SEQUENCE</scope>
</reference>
<dbReference type="Proteomes" id="UP000663864">
    <property type="component" value="Unassembled WGS sequence"/>
</dbReference>
<evidence type="ECO:0000313" key="1">
    <source>
        <dbReference type="EMBL" id="CAF0993593.1"/>
    </source>
</evidence>
<organism evidence="1 3">
    <name type="scientific">Rotaria sordida</name>
    <dbReference type="NCBI Taxonomy" id="392033"/>
    <lineage>
        <taxon>Eukaryota</taxon>
        <taxon>Metazoa</taxon>
        <taxon>Spiralia</taxon>
        <taxon>Gnathifera</taxon>
        <taxon>Rotifera</taxon>
        <taxon>Eurotatoria</taxon>
        <taxon>Bdelloidea</taxon>
        <taxon>Philodinida</taxon>
        <taxon>Philodinidae</taxon>
        <taxon>Rotaria</taxon>
    </lineage>
</organism>
<evidence type="ECO:0000313" key="3">
    <source>
        <dbReference type="Proteomes" id="UP000663864"/>
    </source>
</evidence>
<proteinExistence type="predicted"/>
<accession>A0A814GA59</accession>
<dbReference type="EMBL" id="CAJNOT010000471">
    <property type="protein sequence ID" value="CAF0993593.1"/>
    <property type="molecule type" value="Genomic_DNA"/>
</dbReference>
<sequence>MSISKLESLPNEILIHIFEKYMNGIDILVAFAYIQNQRFNALIFQCRRFYFNFFHCRKDYFHFCLDLLPTYIERIEILILSEQNTPGQIYAFLSFFPLFSIFKRLRKLYFELNGQNMDWLIVQQAIHSLSHTSIDTIIFKTMKTDNMLTLNYVISDIFKLKTIKHIILISDFQHNQWNFLSNISSTVEYLTNFDMSCEFQYLQSIFQCTPHLKYLNIRLTLNSYYGFYYLSHSSNNNIILMSNLHTLILSFQSNDPTTFDMLAQYLKAMPVLHRLEIKAHNALLEASAWESLLQVSLPLLTNFSLKTTTFCLDEADIEKILATFDTPFWRAKKNFYMMIIKHEYSNSNRFDIGNIQQDEYNQPVIQFWIVPKRARIDDILTNEIMNFGISNVTSSLSNYYHFKNLKHLVIYNLDKDLLQWFVTYVNYSQIQYLDISLQDNESNTITLLLLYIRNIISLRIPYKLLLNHQKVYLGKTNYLKYLDISVDEHYFDEKDIITISQLFPYIEHLTINTIKLSNIPLIKTYLLHLRCLTFKCINFSFSSYDNYERKLWDDQLRRKVQFLFERKADSITIWTDQDTFEESYWGKFN</sequence>
<gene>
    <name evidence="2" type="ORF">JBS370_LOCUS10234</name>
    <name evidence="1" type="ORF">ZHD862_LOCUS12150</name>
</gene>
<dbReference type="SUPFAM" id="SSF52047">
    <property type="entry name" value="RNI-like"/>
    <property type="match status" value="1"/>
</dbReference>
<protein>
    <submittedName>
        <fullName evidence="1">Uncharacterized protein</fullName>
    </submittedName>
</protein>
<dbReference type="AlphaFoldDB" id="A0A814GA59"/>
<dbReference type="Proteomes" id="UP000663836">
    <property type="component" value="Unassembled WGS sequence"/>
</dbReference>